<sequence length="143" mass="15974">PLDEFNVACGLTITGIVDSAFILDISLACFGDSTSTRRSPDRSFLVDFTWPTLPVIAFSTKKGDTPWKVSFSVEILPITKNVGKLFRLENESIRCPLKGPGFFFLPIRHFYIFRPDGTAHHGAQHGKAATGSRYSQPRRLPWC</sequence>
<gene>
    <name evidence="2" type="ORF">AVEN_127206_1</name>
</gene>
<feature type="region of interest" description="Disordered" evidence="1">
    <location>
        <begin position="122"/>
        <end position="143"/>
    </location>
</feature>
<comment type="caution">
    <text evidence="2">The sequence shown here is derived from an EMBL/GenBank/DDBJ whole genome shotgun (WGS) entry which is preliminary data.</text>
</comment>
<dbReference type="EMBL" id="BGPR01225700">
    <property type="protein sequence ID" value="GBL53985.1"/>
    <property type="molecule type" value="Genomic_DNA"/>
</dbReference>
<evidence type="ECO:0000256" key="1">
    <source>
        <dbReference type="SAM" id="MobiDB-lite"/>
    </source>
</evidence>
<keyword evidence="3" id="KW-1185">Reference proteome</keyword>
<protein>
    <submittedName>
        <fullName evidence="2">Uncharacterized protein</fullName>
    </submittedName>
</protein>
<organism evidence="2 3">
    <name type="scientific">Araneus ventricosus</name>
    <name type="common">Orbweaver spider</name>
    <name type="synonym">Epeira ventricosa</name>
    <dbReference type="NCBI Taxonomy" id="182803"/>
    <lineage>
        <taxon>Eukaryota</taxon>
        <taxon>Metazoa</taxon>
        <taxon>Ecdysozoa</taxon>
        <taxon>Arthropoda</taxon>
        <taxon>Chelicerata</taxon>
        <taxon>Arachnida</taxon>
        <taxon>Araneae</taxon>
        <taxon>Araneomorphae</taxon>
        <taxon>Entelegynae</taxon>
        <taxon>Araneoidea</taxon>
        <taxon>Araneidae</taxon>
        <taxon>Araneus</taxon>
    </lineage>
</organism>
<evidence type="ECO:0000313" key="2">
    <source>
        <dbReference type="EMBL" id="GBL53985.1"/>
    </source>
</evidence>
<name>A0A4Y1ZJR1_ARAVE</name>
<feature type="non-terminal residue" evidence="2">
    <location>
        <position position="1"/>
    </location>
</feature>
<dbReference type="AlphaFoldDB" id="A0A4Y1ZJR1"/>
<accession>A0A4Y1ZJR1</accession>
<dbReference type="Proteomes" id="UP000499080">
    <property type="component" value="Unassembled WGS sequence"/>
</dbReference>
<reference evidence="2 3" key="1">
    <citation type="journal article" date="2019" name="Sci. Rep.">
        <title>Orb-weaving spider Araneus ventricosus genome elucidates the spidroin gene catalogue.</title>
        <authorList>
            <person name="Kono N."/>
            <person name="Nakamura H."/>
            <person name="Ohtoshi R."/>
            <person name="Moran D.A.P."/>
            <person name="Shinohara A."/>
            <person name="Yoshida Y."/>
            <person name="Fujiwara M."/>
            <person name="Mori M."/>
            <person name="Tomita M."/>
            <person name="Arakawa K."/>
        </authorList>
    </citation>
    <scope>NUCLEOTIDE SEQUENCE [LARGE SCALE GENOMIC DNA]</scope>
</reference>
<proteinExistence type="predicted"/>
<evidence type="ECO:0000313" key="3">
    <source>
        <dbReference type="Proteomes" id="UP000499080"/>
    </source>
</evidence>